<keyword evidence="16" id="KW-1185">Reference proteome</keyword>
<keyword evidence="6" id="KW-0677">Repeat</keyword>
<dbReference type="GO" id="GO:0005930">
    <property type="term" value="C:axoneme"/>
    <property type="evidence" value="ECO:0007669"/>
    <property type="project" value="UniProtKB-SubCell"/>
</dbReference>
<dbReference type="GO" id="GO:0012505">
    <property type="term" value="C:endomembrane system"/>
    <property type="evidence" value="ECO:0007669"/>
    <property type="project" value="UniProtKB-SubCell"/>
</dbReference>
<feature type="compositionally biased region" description="Basic and acidic residues" evidence="12">
    <location>
        <begin position="925"/>
        <end position="937"/>
    </location>
</feature>
<feature type="region of interest" description="Disordered" evidence="12">
    <location>
        <begin position="741"/>
        <end position="786"/>
    </location>
</feature>
<dbReference type="Gene3D" id="3.80.10.10">
    <property type="entry name" value="Ribonuclease Inhibitor"/>
    <property type="match status" value="5"/>
</dbReference>
<keyword evidence="10" id="KW-0325">Glycoprotein</keyword>
<evidence type="ECO:0000256" key="8">
    <source>
        <dbReference type="ARBA" id="ARBA00023136"/>
    </source>
</evidence>
<feature type="domain" description="Leucine-rich repeat-containing N-terminal plant-type" evidence="14">
    <location>
        <begin position="67"/>
        <end position="113"/>
    </location>
</feature>
<evidence type="ECO:0000256" key="1">
    <source>
        <dbReference type="ARBA" id="ARBA00004236"/>
    </source>
</evidence>
<feature type="compositionally biased region" description="Low complexity" evidence="12">
    <location>
        <begin position="748"/>
        <end position="783"/>
    </location>
</feature>
<evidence type="ECO:0000256" key="5">
    <source>
        <dbReference type="ARBA" id="ARBA00022729"/>
    </source>
</evidence>
<evidence type="ECO:0000256" key="10">
    <source>
        <dbReference type="ARBA" id="ARBA00023180"/>
    </source>
</evidence>
<evidence type="ECO:0000256" key="6">
    <source>
        <dbReference type="ARBA" id="ARBA00022737"/>
    </source>
</evidence>
<feature type="region of interest" description="Disordered" evidence="12">
    <location>
        <begin position="283"/>
        <end position="313"/>
    </location>
</feature>
<comment type="caution">
    <text evidence="15">The sequence shown here is derived from an EMBL/GenBank/DDBJ whole genome shotgun (WGS) entry which is preliminary data.</text>
</comment>
<keyword evidence="4" id="KW-0812">Transmembrane</keyword>
<dbReference type="Pfam" id="PF13855">
    <property type="entry name" value="LRR_8"/>
    <property type="match status" value="1"/>
</dbReference>
<evidence type="ECO:0000256" key="7">
    <source>
        <dbReference type="ARBA" id="ARBA00022989"/>
    </source>
</evidence>
<feature type="signal peptide" evidence="13">
    <location>
        <begin position="1"/>
        <end position="42"/>
    </location>
</feature>
<proteinExistence type="predicted"/>
<dbReference type="InterPro" id="IPR003591">
    <property type="entry name" value="Leu-rich_rpt_typical-subtyp"/>
</dbReference>
<keyword evidence="9" id="KW-0675">Receptor</keyword>
<dbReference type="GO" id="GO:0005886">
    <property type="term" value="C:plasma membrane"/>
    <property type="evidence" value="ECO:0007669"/>
    <property type="project" value="UniProtKB-SubCell"/>
</dbReference>
<keyword evidence="7" id="KW-1133">Transmembrane helix</keyword>
<feature type="compositionally biased region" description="Gly residues" evidence="12">
    <location>
        <begin position="1055"/>
        <end position="1069"/>
    </location>
</feature>
<dbReference type="InterPro" id="IPR032675">
    <property type="entry name" value="LRR_dom_sf"/>
</dbReference>
<evidence type="ECO:0000313" key="16">
    <source>
        <dbReference type="Proteomes" id="UP000612055"/>
    </source>
</evidence>
<dbReference type="Proteomes" id="UP000612055">
    <property type="component" value="Unassembled WGS sequence"/>
</dbReference>
<evidence type="ECO:0000256" key="2">
    <source>
        <dbReference type="ARBA" id="ARBA00004430"/>
    </source>
</evidence>
<evidence type="ECO:0000259" key="14">
    <source>
        <dbReference type="Pfam" id="PF08263"/>
    </source>
</evidence>
<comment type="subcellular location">
    <subcellularLocation>
        <location evidence="1">Cell membrane</location>
    </subcellularLocation>
    <subcellularLocation>
        <location evidence="2">Cytoplasm</location>
        <location evidence="2">Cytoskeleton</location>
        <location evidence="2">Cilium axoneme</location>
    </subcellularLocation>
    <subcellularLocation>
        <location evidence="11">Endomembrane system</location>
        <topology evidence="11">Single-pass membrane protein</topology>
    </subcellularLocation>
</comment>
<feature type="compositionally biased region" description="Gly residues" evidence="12">
    <location>
        <begin position="864"/>
        <end position="876"/>
    </location>
</feature>
<evidence type="ECO:0000256" key="9">
    <source>
        <dbReference type="ARBA" id="ARBA00023170"/>
    </source>
</evidence>
<feature type="domain" description="Leucine-rich repeat-containing N-terminal plant-type" evidence="14">
    <location>
        <begin position="455"/>
        <end position="493"/>
    </location>
</feature>
<dbReference type="InterPro" id="IPR001611">
    <property type="entry name" value="Leu-rich_rpt"/>
</dbReference>
<dbReference type="Gene3D" id="1.25.40.20">
    <property type="entry name" value="Ankyrin repeat-containing domain"/>
    <property type="match status" value="1"/>
</dbReference>
<dbReference type="Pfam" id="PF00560">
    <property type="entry name" value="LRR_1"/>
    <property type="match status" value="1"/>
</dbReference>
<protein>
    <recommendedName>
        <fullName evidence="14">Leucine-rich repeat-containing N-terminal plant-type domain-containing protein</fullName>
    </recommendedName>
</protein>
<organism evidence="15 16">
    <name type="scientific">Edaphochlamys debaryana</name>
    <dbReference type="NCBI Taxonomy" id="47281"/>
    <lineage>
        <taxon>Eukaryota</taxon>
        <taxon>Viridiplantae</taxon>
        <taxon>Chlorophyta</taxon>
        <taxon>core chlorophytes</taxon>
        <taxon>Chlorophyceae</taxon>
        <taxon>CS clade</taxon>
        <taxon>Chlamydomonadales</taxon>
        <taxon>Chlamydomonadales incertae sedis</taxon>
        <taxon>Edaphochlamys</taxon>
    </lineage>
</organism>
<evidence type="ECO:0000256" key="4">
    <source>
        <dbReference type="ARBA" id="ARBA00022692"/>
    </source>
</evidence>
<dbReference type="EMBL" id="JAEHOE010000010">
    <property type="protein sequence ID" value="KAG2498319.1"/>
    <property type="molecule type" value="Genomic_DNA"/>
</dbReference>
<evidence type="ECO:0000256" key="3">
    <source>
        <dbReference type="ARBA" id="ARBA00022614"/>
    </source>
</evidence>
<feature type="region of interest" description="Disordered" evidence="12">
    <location>
        <begin position="79"/>
        <end position="99"/>
    </location>
</feature>
<gene>
    <name evidence="15" type="ORF">HYH03_003579</name>
</gene>
<feature type="region of interest" description="Disordered" evidence="12">
    <location>
        <begin position="1101"/>
        <end position="1162"/>
    </location>
</feature>
<evidence type="ECO:0000256" key="13">
    <source>
        <dbReference type="SAM" id="SignalP"/>
    </source>
</evidence>
<evidence type="ECO:0000313" key="15">
    <source>
        <dbReference type="EMBL" id="KAG2498319.1"/>
    </source>
</evidence>
<keyword evidence="3" id="KW-0433">Leucine-rich repeat</keyword>
<dbReference type="Pfam" id="PF08263">
    <property type="entry name" value="LRRNT_2"/>
    <property type="match status" value="2"/>
</dbReference>
<dbReference type="PANTHER" id="PTHR27000">
    <property type="entry name" value="LEUCINE-RICH REPEAT RECEPTOR-LIKE PROTEIN KINASE FAMILY PROTEIN-RELATED"/>
    <property type="match status" value="1"/>
</dbReference>
<feature type="chain" id="PRO_5032402019" description="Leucine-rich repeat-containing N-terminal plant-type domain-containing protein" evidence="13">
    <location>
        <begin position="43"/>
        <end position="1788"/>
    </location>
</feature>
<keyword evidence="5 13" id="KW-0732">Signal</keyword>
<keyword evidence="8" id="KW-0472">Membrane</keyword>
<dbReference type="InterPro" id="IPR036770">
    <property type="entry name" value="Ankyrin_rpt-contain_sf"/>
</dbReference>
<dbReference type="PANTHER" id="PTHR27000:SF642">
    <property type="entry name" value="INACTIVE LEUCINE-RICH REPEAT RECEPTOR KINASE XIAO-RELATED"/>
    <property type="match status" value="1"/>
</dbReference>
<feature type="compositionally biased region" description="Low complexity" evidence="12">
    <location>
        <begin position="1128"/>
        <end position="1138"/>
    </location>
</feature>
<name>A0A835YIL3_9CHLO</name>
<reference evidence="15" key="1">
    <citation type="journal article" date="2020" name="bioRxiv">
        <title>Comparative genomics of Chlamydomonas.</title>
        <authorList>
            <person name="Craig R.J."/>
            <person name="Hasan A.R."/>
            <person name="Ness R.W."/>
            <person name="Keightley P.D."/>
        </authorList>
    </citation>
    <scope>NUCLEOTIDE SEQUENCE</scope>
    <source>
        <strain evidence="15">CCAP 11/70</strain>
    </source>
</reference>
<dbReference type="OrthoDB" id="1934521at2759"/>
<feature type="compositionally biased region" description="Pro residues" evidence="12">
    <location>
        <begin position="963"/>
        <end position="972"/>
    </location>
</feature>
<accession>A0A835YIL3</accession>
<evidence type="ECO:0000256" key="12">
    <source>
        <dbReference type="SAM" id="MobiDB-lite"/>
    </source>
</evidence>
<evidence type="ECO:0000256" key="11">
    <source>
        <dbReference type="ARBA" id="ARBA00037847"/>
    </source>
</evidence>
<dbReference type="SMART" id="SM00369">
    <property type="entry name" value="LRR_TYP"/>
    <property type="match status" value="6"/>
</dbReference>
<feature type="compositionally biased region" description="Low complexity" evidence="12">
    <location>
        <begin position="290"/>
        <end position="313"/>
    </location>
</feature>
<dbReference type="SUPFAM" id="SSF52058">
    <property type="entry name" value="L domain-like"/>
    <property type="match status" value="2"/>
</dbReference>
<feature type="compositionally biased region" description="Gly residues" evidence="12">
    <location>
        <begin position="1139"/>
        <end position="1159"/>
    </location>
</feature>
<feature type="region of interest" description="Disordered" evidence="12">
    <location>
        <begin position="1055"/>
        <end position="1083"/>
    </location>
</feature>
<feature type="region of interest" description="Disordered" evidence="12">
    <location>
        <begin position="501"/>
        <end position="522"/>
    </location>
</feature>
<feature type="region of interest" description="Disordered" evidence="12">
    <location>
        <begin position="845"/>
        <end position="1004"/>
    </location>
</feature>
<dbReference type="InterPro" id="IPR013210">
    <property type="entry name" value="LRR_N_plant-typ"/>
</dbReference>
<sequence length="1788" mass="180970">MELQTTSPRGAASRARSGALSLALSPLLLLLLLLSSSSLAGGSSPQATIGNSTAGAFARAHPRRHRHVLLRARAQLEGGGSSSLAAWPPAPDSAEPCGDAATGFAPWPGVACDGAGQVVGLTLGGRGLRGSLPDGLAELGGLTFIDLSNNSLTGGLPPAWSALADLEVLALQLNSLTGPLPAMWAALGSLRELRLHNNSLEGGGLPAAWGGGLTSLQLADLSHNPGLGGPPPPAWGRLAFLRGLALRDTGLAGSLPGDWSALQRLIQMDVAVNRLTGTLPLAWAGPLDAPSPTTSTSSASTSSASTSTSPTSSFAAPLSRLRLLDLSSNGLVGPLHPAWSRLAALQTIDLRRNALSGTVPEAWGALRSLAALRLAGNEPLCGPLPGRLQAGAIVPPPGPPPSAAAATYAAAAGGNATGTGGGAGANGTAAAAGALAAAVEGTRLLQACPWAPAAAALLRLRAGLTDPSGALADWAEGSDPCGAAGAWAGVLCTSSPAPFSSKSSTLTPTGSDAAGSTASGSSSLTVPMVTGLRLSGLGLRGPLPGDLALLGGGLQGLELDGNGLTGTLPPSWSALTGLSRLSLARNTLGGPLPPDWSALTRLSRMDLSYNGLRGPLPEAWGGGLGSLQELNLDSNSLNSTLPAAWAAASEPSAPAPSAASSPSGPALAASLRSLSLDANVLTGPLPPAWSGLGALRELSLRDNLLRGEVPEGWPAGMTGLRYLGLTDNPALCGPLPAAWAGDASSTDTGRPTTSTSNSSSNTSSPGTATSSPSAQQQQAQQAQGLRIESGSTQIGVACPAAEGAGASAASTQLWAVAGASAAGTLVLVAVVAAAVTAAHRRRLRNAEEAPPPEQPEPKRAAALPGGGGGGAQGSPGPGSPRARALADTDGLASSAARRHASFGPLSRLPAPAASYQPRVSSVTAGDHRVASPFRDMHLPQSGSVDLPLPSGPTSPVEDALPWRPQPAPPSPSPLGRRGDGSVTAAGGGPPAAPRRRSQVAAEAGPGAAAEAEFAVAGGRPHAAAAPLVAGAMSSFTTIARLAGALMPRFSSTGGASVGGGAGPTGGGYPSPGPSPRPPRATDTQAAAAIYRALTEAEAADGAGAAAAGSNPGTPRVATNPLYSRQPPDAAGADAFDSGSGDGAARGSSGGGSAGSGGSGRLRRRLRTTADLAEEDPAYRLSGSGAAAAVAAAEAGAALKGADGDAVPPPPPAPAAAPTFLFHPRPADDRNELACLRLVSTATAAQFADRATVHLSEPVPRWAFLERWCQPGACKTLTRGRRQQLVTIVAASNDVPNLELALAATALPPTAWNLRSAAFAGALDSCEWLLGPGGLHLSLQERVSLLTAAAASKGLQPACARLLQRWPDLAAEGAWRAAQLAAFKAHVELAEWLLGEANPGVPAPAGGWVQRELAAQPRQRYELLTAILRYRDLPAVQRLFEEYGRPDDHGTELALQCVGFAVASATPDWADKASWLLAQGAELKAADCYISLTCMRDEPATERFEWLAAQGCLPTASQGMACLEDAVARGDLPALRWLLERRLQLAPGDLLGAAMHAAERGDLEVLQAVEEHFTQADKTLLAETAAGMGHVRMLEWALGDAPFQRPGVLEQTLTWLRLVLRRVAWPRLLQLRRVLAALHIPHPAWLTRALTQTQPASSEPELFSLAAGSGSVATMRWLAARGYPMHQDAWSEAESSGCEAAVELQAELGCPMPVDGAPYTQAVGQGEWGVLCQLRRAGLRSGAASGRGPHGEPSVFFQLVVAREQARRCCGSSSEAVGVLDWLQRGAER</sequence>